<dbReference type="EMBL" id="JAOVZR010000001">
    <property type="protein sequence ID" value="MCY0148462.1"/>
    <property type="molecule type" value="Genomic_DNA"/>
</dbReference>
<feature type="domain" description="HTH gntR-type" evidence="4">
    <location>
        <begin position="38"/>
        <end position="105"/>
    </location>
</feature>
<dbReference type="PANTHER" id="PTHR43537:SF39">
    <property type="entry name" value="HTH-TYPE TRANSCRIPTIONAL REGULATOR MCBR"/>
    <property type="match status" value="1"/>
</dbReference>
<dbReference type="Pfam" id="PF00392">
    <property type="entry name" value="GntR"/>
    <property type="match status" value="1"/>
</dbReference>
<dbReference type="InterPro" id="IPR036388">
    <property type="entry name" value="WH-like_DNA-bd_sf"/>
</dbReference>
<dbReference type="Proteomes" id="UP001073227">
    <property type="component" value="Unassembled WGS sequence"/>
</dbReference>
<comment type="caution">
    <text evidence="5">The sequence shown here is derived from an EMBL/GenBank/DDBJ whole genome shotgun (WGS) entry which is preliminary data.</text>
</comment>
<dbReference type="InterPro" id="IPR000524">
    <property type="entry name" value="Tscrpt_reg_HTH_GntR"/>
</dbReference>
<keyword evidence="6" id="KW-1185">Reference proteome</keyword>
<organism evidence="5 6">
    <name type="scientific">Hoeflea algicola</name>
    <dbReference type="NCBI Taxonomy" id="2983763"/>
    <lineage>
        <taxon>Bacteria</taxon>
        <taxon>Pseudomonadati</taxon>
        <taxon>Pseudomonadota</taxon>
        <taxon>Alphaproteobacteria</taxon>
        <taxon>Hyphomicrobiales</taxon>
        <taxon>Rhizobiaceae</taxon>
        <taxon>Hoeflea</taxon>
    </lineage>
</organism>
<dbReference type="Gene3D" id="1.20.120.530">
    <property type="entry name" value="GntR ligand-binding domain-like"/>
    <property type="match status" value="1"/>
</dbReference>
<evidence type="ECO:0000256" key="3">
    <source>
        <dbReference type="ARBA" id="ARBA00023163"/>
    </source>
</evidence>
<evidence type="ECO:0000256" key="1">
    <source>
        <dbReference type="ARBA" id="ARBA00023015"/>
    </source>
</evidence>
<evidence type="ECO:0000256" key="2">
    <source>
        <dbReference type="ARBA" id="ARBA00023125"/>
    </source>
</evidence>
<dbReference type="SMART" id="SM00345">
    <property type="entry name" value="HTH_GNTR"/>
    <property type="match status" value="1"/>
</dbReference>
<keyword evidence="1" id="KW-0805">Transcription regulation</keyword>
<protein>
    <submittedName>
        <fullName evidence="5">GntR family transcriptional regulator</fullName>
    </submittedName>
</protein>
<dbReference type="SMART" id="SM00895">
    <property type="entry name" value="FCD"/>
    <property type="match status" value="1"/>
</dbReference>
<accession>A0ABT3Z9J6</accession>
<dbReference type="InterPro" id="IPR011711">
    <property type="entry name" value="GntR_C"/>
</dbReference>
<gene>
    <name evidence="5" type="ORF">OEG84_12245</name>
</gene>
<dbReference type="RefSeq" id="WP_267654027.1">
    <property type="nucleotide sequence ID" value="NZ_JAOVZR010000001.1"/>
</dbReference>
<dbReference type="SUPFAM" id="SSF46785">
    <property type="entry name" value="Winged helix' DNA-binding domain"/>
    <property type="match status" value="1"/>
</dbReference>
<sequence>MPKVKIQLTEAGSVGMNIQTTSKMDRRGLDQLSPVTRETVQDRIYRQLRDSLIQGRFDAGEIFLTGDIAHRMSVSSMPVREALARLVSERALEAMANRRVRVPLITLERARDIARARALIEGELAALALPKLTPDDIARLDALTTEYDATHDAREIASLNHAFHFQLYQAAGSPVLMPIVESLWMQAGPYVRAAARLHQPLTDSAATLHHRGILAAIAAGDAERVSRELVADINQAFAILERADPAFWVAENGAAT</sequence>
<dbReference type="InterPro" id="IPR036390">
    <property type="entry name" value="WH_DNA-bd_sf"/>
</dbReference>
<dbReference type="PANTHER" id="PTHR43537">
    <property type="entry name" value="TRANSCRIPTIONAL REGULATOR, GNTR FAMILY"/>
    <property type="match status" value="1"/>
</dbReference>
<keyword evidence="2" id="KW-0238">DNA-binding</keyword>
<dbReference type="SUPFAM" id="SSF48008">
    <property type="entry name" value="GntR ligand-binding domain-like"/>
    <property type="match status" value="1"/>
</dbReference>
<name>A0ABT3Z9J6_9HYPH</name>
<evidence type="ECO:0000313" key="6">
    <source>
        <dbReference type="Proteomes" id="UP001073227"/>
    </source>
</evidence>
<reference evidence="5" key="1">
    <citation type="submission" date="2022-10" db="EMBL/GenBank/DDBJ databases">
        <title>Hoeflea sp. G2-23, isolated from marine algae.</title>
        <authorList>
            <person name="Kristyanto S."/>
            <person name="Kim J.M."/>
            <person name="Jeon C.O."/>
        </authorList>
    </citation>
    <scope>NUCLEOTIDE SEQUENCE</scope>
    <source>
        <strain evidence="5">G2-23</strain>
    </source>
</reference>
<proteinExistence type="predicted"/>
<keyword evidence="3" id="KW-0804">Transcription</keyword>
<dbReference type="Gene3D" id="1.10.10.10">
    <property type="entry name" value="Winged helix-like DNA-binding domain superfamily/Winged helix DNA-binding domain"/>
    <property type="match status" value="1"/>
</dbReference>
<evidence type="ECO:0000313" key="5">
    <source>
        <dbReference type="EMBL" id="MCY0148462.1"/>
    </source>
</evidence>
<dbReference type="Pfam" id="PF07729">
    <property type="entry name" value="FCD"/>
    <property type="match status" value="1"/>
</dbReference>
<dbReference type="InterPro" id="IPR008920">
    <property type="entry name" value="TF_FadR/GntR_C"/>
</dbReference>
<dbReference type="PROSITE" id="PS50949">
    <property type="entry name" value="HTH_GNTR"/>
    <property type="match status" value="1"/>
</dbReference>
<evidence type="ECO:0000259" key="4">
    <source>
        <dbReference type="PROSITE" id="PS50949"/>
    </source>
</evidence>